<keyword evidence="2" id="KW-1185">Reference proteome</keyword>
<dbReference type="Gene3D" id="1.10.1200.10">
    <property type="entry name" value="ACP-like"/>
    <property type="match status" value="1"/>
</dbReference>
<comment type="caution">
    <text evidence="1">The sequence shown here is derived from an EMBL/GenBank/DDBJ whole genome shotgun (WGS) entry which is preliminary data.</text>
</comment>
<evidence type="ECO:0000313" key="2">
    <source>
        <dbReference type="Proteomes" id="UP000281028"/>
    </source>
</evidence>
<dbReference type="AlphaFoldDB" id="A0A433WK35"/>
<proteinExistence type="predicted"/>
<protein>
    <submittedName>
        <fullName evidence="1">Poly(3-hydroxyalkanoate) depolymerase</fullName>
    </submittedName>
</protein>
<accession>A0A433WK35</accession>
<dbReference type="EMBL" id="RIAR02000001">
    <property type="protein sequence ID" value="NSL85654.1"/>
    <property type="molecule type" value="Genomic_DNA"/>
</dbReference>
<dbReference type="Pfam" id="PF00550">
    <property type="entry name" value="PP-binding"/>
    <property type="match status" value="1"/>
</dbReference>
<evidence type="ECO:0000313" key="1">
    <source>
        <dbReference type="EMBL" id="NSL85654.1"/>
    </source>
</evidence>
<dbReference type="SUPFAM" id="SSF47336">
    <property type="entry name" value="ACP-like"/>
    <property type="match status" value="1"/>
</dbReference>
<reference evidence="1" key="1">
    <citation type="submission" date="2020-05" db="EMBL/GenBank/DDBJ databases">
        <title>Chitinophaga laudate sp. nov., isolated from a tropical peat swamp.</title>
        <authorList>
            <person name="Goh C.B.S."/>
            <person name="Lee M.S."/>
            <person name="Parimannan S."/>
            <person name="Pasbakhsh P."/>
            <person name="Yule C.M."/>
            <person name="Rajandas H."/>
            <person name="Loke S."/>
            <person name="Croft L."/>
            <person name="Tan J.B.L."/>
        </authorList>
    </citation>
    <scope>NUCLEOTIDE SEQUENCE</scope>
    <source>
        <strain evidence="1">Mgbs1</strain>
    </source>
</reference>
<name>A0A433WK35_9BACT</name>
<dbReference type="InterPro" id="IPR036736">
    <property type="entry name" value="ACP-like_sf"/>
</dbReference>
<dbReference type="InterPro" id="IPR009081">
    <property type="entry name" value="PP-bd_ACP"/>
</dbReference>
<gene>
    <name evidence="1" type="ORF">ECE50_002350</name>
</gene>
<sequence>MKSEIIHLITQILIEIIPDLADADIDPNESFVKLGANSVDRGELIALTIERLDLNIFPTELASAQTVNELADLIEEKG</sequence>
<dbReference type="PROSITE" id="PS50075">
    <property type="entry name" value="CARRIER"/>
    <property type="match status" value="1"/>
</dbReference>
<dbReference type="Proteomes" id="UP000281028">
    <property type="component" value="Unassembled WGS sequence"/>
</dbReference>
<organism evidence="1 2">
    <name type="scientific">Chitinophaga solisilvae</name>
    <dbReference type="NCBI Taxonomy" id="1233460"/>
    <lineage>
        <taxon>Bacteria</taxon>
        <taxon>Pseudomonadati</taxon>
        <taxon>Bacteroidota</taxon>
        <taxon>Chitinophagia</taxon>
        <taxon>Chitinophagales</taxon>
        <taxon>Chitinophagaceae</taxon>
        <taxon>Chitinophaga</taxon>
    </lineage>
</organism>
<dbReference type="OrthoDB" id="487863at2"/>